<dbReference type="InterPro" id="IPR000631">
    <property type="entry name" value="CARKD"/>
</dbReference>
<comment type="catalytic activity">
    <reaction evidence="6">
        <text>(6S)-NADPHX + ADP = AMP + phosphate + NADPH + H(+)</text>
        <dbReference type="Rhea" id="RHEA:32235"/>
        <dbReference type="ChEBI" id="CHEBI:15378"/>
        <dbReference type="ChEBI" id="CHEBI:43474"/>
        <dbReference type="ChEBI" id="CHEBI:57783"/>
        <dbReference type="ChEBI" id="CHEBI:64076"/>
        <dbReference type="ChEBI" id="CHEBI:456215"/>
        <dbReference type="ChEBI" id="CHEBI:456216"/>
        <dbReference type="EC" id="4.2.1.136"/>
    </reaction>
</comment>
<dbReference type="Gene3D" id="3.40.1190.20">
    <property type="match status" value="1"/>
</dbReference>
<keyword evidence="1 6" id="KW-0547">Nucleotide-binding</keyword>
<keyword evidence="5 6" id="KW-0456">Lyase</keyword>
<dbReference type="GO" id="GO:0046496">
    <property type="term" value="P:nicotinamide nucleotide metabolic process"/>
    <property type="evidence" value="ECO:0007669"/>
    <property type="project" value="UniProtKB-UniRule"/>
</dbReference>
<dbReference type="InterPro" id="IPR017953">
    <property type="entry name" value="Carbohydrate_kinase_pred_CS"/>
</dbReference>
<sequence length="295" mass="30333">MQDVREYGNDELVALVPLPADDANKYTRGTLTAVVGSERYPGAACLAAYASQRMGAGYTQVFTHPAAVPLVQGFRPSLVAGPRSALPTKLSPSLPGKPHAYLVGCGFDADDGASSKLVHFVLKHAEAPVLVDGSGLDALVPEKGRRLLKRRFLNGHATVVTPHAGEAARLARAFDLPTGDPYALARSLSLAFGVVAVVKGPVTFISDGEETVRMAHGTPALAKAGTGDVLAGMIAALLAQGMDALEASVLGAELHARAGLAAAARWSAIAVCAEDVVECLPAALAELVGAEGTLR</sequence>
<keyword evidence="9" id="KW-1185">Reference proteome</keyword>
<evidence type="ECO:0000313" key="9">
    <source>
        <dbReference type="Proteomes" id="UP000254000"/>
    </source>
</evidence>
<keyword evidence="4 6" id="KW-0520">NAD</keyword>
<dbReference type="Pfam" id="PF01256">
    <property type="entry name" value="Carb_kinase"/>
    <property type="match status" value="1"/>
</dbReference>
<reference evidence="8 9" key="1">
    <citation type="journal article" date="2018" name="Elife">
        <title>Discovery and characterization of a prevalent human gut bacterial enzyme sufficient for the inactivation of a family of plant toxins.</title>
        <authorList>
            <person name="Koppel N."/>
            <person name="Bisanz J.E."/>
            <person name="Pandelia M.E."/>
            <person name="Turnbaugh P.J."/>
            <person name="Balskus E.P."/>
        </authorList>
    </citation>
    <scope>NUCLEOTIDE SEQUENCE [LARGE SCALE GENOMIC DNA]</scope>
    <source>
        <strain evidence="8 9">3C</strain>
    </source>
</reference>
<accession>A0A369M4G3</accession>
<dbReference type="CDD" id="cd01171">
    <property type="entry name" value="YXKO-related"/>
    <property type="match status" value="1"/>
</dbReference>
<comment type="caution">
    <text evidence="8">The sequence shown here is derived from an EMBL/GenBank/DDBJ whole genome shotgun (WGS) entry which is preliminary data.</text>
</comment>
<protein>
    <recommendedName>
        <fullName evidence="6">ADP-dependent (S)-NAD(P)H-hydrate dehydratase</fullName>
        <ecNumber evidence="6">4.2.1.136</ecNumber>
    </recommendedName>
    <alternativeName>
        <fullName evidence="6">ADP-dependent NAD(P)HX dehydratase</fullName>
    </alternativeName>
</protein>
<dbReference type="EMBL" id="PPTS01000002">
    <property type="protein sequence ID" value="RDB66520.1"/>
    <property type="molecule type" value="Genomic_DNA"/>
</dbReference>
<dbReference type="GeneID" id="78359052"/>
<evidence type="ECO:0000256" key="2">
    <source>
        <dbReference type="ARBA" id="ARBA00022840"/>
    </source>
</evidence>
<proteinExistence type="inferred from homology"/>
<comment type="function">
    <text evidence="6">Catalyzes the dehydration of the S-form of NAD(P)HX at the expense of ADP, which is converted to AMP. Together with NAD(P)HX epimerase, which catalyzes the epimerization of the S- and R-forms, the enzyme allows the repair of both epimers of NAD(P)HX, a damaged form of NAD(P)H that is a result of enzymatic or heat-dependent hydration.</text>
</comment>
<feature type="binding site" evidence="6">
    <location>
        <position position="228"/>
    </location>
    <ligand>
        <name>(6S)-NADPHX</name>
        <dbReference type="ChEBI" id="CHEBI:64076"/>
    </ligand>
</feature>
<dbReference type="RefSeq" id="WP_114568528.1">
    <property type="nucleotide sequence ID" value="NZ_CABMMS010000002.1"/>
</dbReference>
<evidence type="ECO:0000256" key="5">
    <source>
        <dbReference type="ARBA" id="ARBA00023239"/>
    </source>
</evidence>
<dbReference type="HAMAP" id="MF_01965">
    <property type="entry name" value="NADHX_dehydratase"/>
    <property type="match status" value="1"/>
</dbReference>
<dbReference type="PANTHER" id="PTHR12592">
    <property type="entry name" value="ATP-DEPENDENT (S)-NAD(P)H-HYDRATE DEHYDRATASE FAMILY MEMBER"/>
    <property type="match status" value="1"/>
</dbReference>
<evidence type="ECO:0000256" key="1">
    <source>
        <dbReference type="ARBA" id="ARBA00022741"/>
    </source>
</evidence>
<dbReference type="PANTHER" id="PTHR12592:SF0">
    <property type="entry name" value="ATP-DEPENDENT (S)-NAD(P)H-HYDRATE DEHYDRATASE"/>
    <property type="match status" value="1"/>
</dbReference>
<evidence type="ECO:0000313" key="8">
    <source>
        <dbReference type="EMBL" id="RDB66520.1"/>
    </source>
</evidence>
<dbReference type="AlphaFoldDB" id="A0A369M4G3"/>
<feature type="domain" description="YjeF C-terminal" evidence="7">
    <location>
        <begin position="8"/>
        <end position="287"/>
    </location>
</feature>
<dbReference type="Proteomes" id="UP000254000">
    <property type="component" value="Unassembled WGS sequence"/>
</dbReference>
<organism evidence="8 9">
    <name type="scientific">Gordonibacter pamelaeae</name>
    <dbReference type="NCBI Taxonomy" id="471189"/>
    <lineage>
        <taxon>Bacteria</taxon>
        <taxon>Bacillati</taxon>
        <taxon>Actinomycetota</taxon>
        <taxon>Coriobacteriia</taxon>
        <taxon>Eggerthellales</taxon>
        <taxon>Eggerthellaceae</taxon>
        <taxon>Gordonibacter</taxon>
    </lineage>
</organism>
<comment type="subunit">
    <text evidence="6">Homotetramer.</text>
</comment>
<dbReference type="GO" id="GO:0052855">
    <property type="term" value="F:ADP-dependent NAD(P)H-hydrate dehydratase activity"/>
    <property type="evidence" value="ECO:0007669"/>
    <property type="project" value="UniProtKB-UniRule"/>
</dbReference>
<feature type="binding site" evidence="6">
    <location>
        <position position="227"/>
    </location>
    <ligand>
        <name>AMP</name>
        <dbReference type="ChEBI" id="CHEBI:456215"/>
    </ligand>
</feature>
<dbReference type="NCBIfam" id="TIGR00196">
    <property type="entry name" value="yjeF_cterm"/>
    <property type="match status" value="1"/>
</dbReference>
<dbReference type="InterPro" id="IPR029056">
    <property type="entry name" value="Ribokinase-like"/>
</dbReference>
<feature type="binding site" evidence="6">
    <location>
        <begin position="199"/>
        <end position="203"/>
    </location>
    <ligand>
        <name>AMP</name>
        <dbReference type="ChEBI" id="CHEBI:456215"/>
    </ligand>
</feature>
<evidence type="ECO:0000256" key="6">
    <source>
        <dbReference type="HAMAP-Rule" id="MF_01965"/>
    </source>
</evidence>
<dbReference type="GO" id="GO:0110051">
    <property type="term" value="P:metabolite repair"/>
    <property type="evidence" value="ECO:0007669"/>
    <property type="project" value="TreeGrafter"/>
</dbReference>
<dbReference type="PROSITE" id="PS51383">
    <property type="entry name" value="YJEF_C_3"/>
    <property type="match status" value="1"/>
</dbReference>
<feature type="binding site" evidence="6">
    <location>
        <position position="43"/>
    </location>
    <ligand>
        <name>(6S)-NADPHX</name>
        <dbReference type="ChEBI" id="CHEBI:64076"/>
    </ligand>
</feature>
<keyword evidence="2 6" id="KW-0067">ATP-binding</keyword>
<dbReference type="PROSITE" id="PS01050">
    <property type="entry name" value="YJEF_C_2"/>
    <property type="match status" value="1"/>
</dbReference>
<dbReference type="OrthoDB" id="9806925at2"/>
<evidence type="ECO:0000256" key="4">
    <source>
        <dbReference type="ARBA" id="ARBA00023027"/>
    </source>
</evidence>
<gene>
    <name evidence="6" type="primary">nnrD</name>
    <name evidence="8" type="ORF">C1877_04910</name>
</gene>
<dbReference type="SUPFAM" id="SSF53613">
    <property type="entry name" value="Ribokinase-like"/>
    <property type="match status" value="1"/>
</dbReference>
<comment type="cofactor">
    <cofactor evidence="6">
        <name>Mg(2+)</name>
        <dbReference type="ChEBI" id="CHEBI:18420"/>
    </cofactor>
</comment>
<comment type="similarity">
    <text evidence="6">Belongs to the NnrD/CARKD family.</text>
</comment>
<feature type="binding site" evidence="6">
    <location>
        <position position="163"/>
    </location>
    <ligand>
        <name>(6S)-NADPHX</name>
        <dbReference type="ChEBI" id="CHEBI:64076"/>
    </ligand>
</feature>
<feature type="binding site" evidence="6">
    <location>
        <position position="106"/>
    </location>
    <ligand>
        <name>(6S)-NADPHX</name>
        <dbReference type="ChEBI" id="CHEBI:64076"/>
    </ligand>
</feature>
<dbReference type="GO" id="GO:0052856">
    <property type="term" value="F:NAD(P)HX epimerase activity"/>
    <property type="evidence" value="ECO:0007669"/>
    <property type="project" value="TreeGrafter"/>
</dbReference>
<evidence type="ECO:0000256" key="3">
    <source>
        <dbReference type="ARBA" id="ARBA00022857"/>
    </source>
</evidence>
<dbReference type="GO" id="GO:0005524">
    <property type="term" value="F:ATP binding"/>
    <property type="evidence" value="ECO:0007669"/>
    <property type="project" value="UniProtKB-KW"/>
</dbReference>
<dbReference type="EC" id="4.2.1.136" evidence="6"/>
<comment type="catalytic activity">
    <reaction evidence="6">
        <text>(6S)-NADHX + ADP = AMP + phosphate + NADH + H(+)</text>
        <dbReference type="Rhea" id="RHEA:32223"/>
        <dbReference type="ChEBI" id="CHEBI:15378"/>
        <dbReference type="ChEBI" id="CHEBI:43474"/>
        <dbReference type="ChEBI" id="CHEBI:57945"/>
        <dbReference type="ChEBI" id="CHEBI:64074"/>
        <dbReference type="ChEBI" id="CHEBI:456215"/>
        <dbReference type="ChEBI" id="CHEBI:456216"/>
        <dbReference type="EC" id="4.2.1.136"/>
    </reaction>
</comment>
<evidence type="ECO:0000259" key="7">
    <source>
        <dbReference type="PROSITE" id="PS51383"/>
    </source>
</evidence>
<name>A0A369M4G3_9ACTN</name>
<keyword evidence="3 6" id="KW-0521">NADP</keyword>